<gene>
    <name evidence="2" type="primary">kanE_11</name>
    <name evidence="2" type="ORF">GALL_374180</name>
</gene>
<dbReference type="GO" id="GO:0016757">
    <property type="term" value="F:glycosyltransferase activity"/>
    <property type="evidence" value="ECO:0007669"/>
    <property type="project" value="UniProtKB-KW"/>
</dbReference>
<evidence type="ECO:0000313" key="2">
    <source>
        <dbReference type="EMBL" id="OIQ80818.1"/>
    </source>
</evidence>
<proteinExistence type="predicted"/>
<feature type="domain" description="Glycosyltransferase subfamily 4-like N-terminal" evidence="1">
    <location>
        <begin position="12"/>
        <end position="151"/>
    </location>
</feature>
<dbReference type="Gene3D" id="3.40.50.2000">
    <property type="entry name" value="Glycogen Phosphorylase B"/>
    <property type="match status" value="2"/>
</dbReference>
<dbReference type="EC" id="2.4.1.301" evidence="2"/>
<protein>
    <submittedName>
        <fullName evidence="2">Alpha-D-kanosaminyltransferase</fullName>
        <ecNumber evidence="2">2.4.1.301</ecNumber>
    </submittedName>
</protein>
<dbReference type="SUPFAM" id="SSF53756">
    <property type="entry name" value="UDP-Glycosyltransferase/glycogen phosphorylase"/>
    <property type="match status" value="1"/>
</dbReference>
<reference evidence="2" key="1">
    <citation type="submission" date="2016-10" db="EMBL/GenBank/DDBJ databases">
        <title>Sequence of Gallionella enrichment culture.</title>
        <authorList>
            <person name="Poehlein A."/>
            <person name="Muehling M."/>
            <person name="Daniel R."/>
        </authorList>
    </citation>
    <scope>NUCLEOTIDE SEQUENCE</scope>
</reference>
<sequence length="344" mass="37352">MKITQVMLAKGFGGAERHFVDLSLSLAEKGYRIQAICHQAFSHQSALRAHPNIAVTRFNVLAAWDPLARYRIRQAIAGFGPDVIHAHLARGALMGGAAARALGIPAVVNLHNYIDLKYYANISAFIAATEDQKNYLLAHGINTQKITVMPHFSRLAATTPSPLPEDRPVRFIALGRMVKKKGFDVLIEAFREFLTSGHDGRLIIGGDGPERIRLQALAAHPALAKKIEFAGWVDDIAGFLSRGDVFVLPSLDEPFGIVVLEAMASGRPIITTRTQGPITILNDRTACFADIGDAAAITQAMQTMVQDKPGTMRRAEAASLLYQSTYCADAVVPQVEAIYRQLAG</sequence>
<keyword evidence="2" id="KW-0328">Glycosyltransferase</keyword>
<name>A0A1J5QC96_9ZZZZ</name>
<dbReference type="InterPro" id="IPR028098">
    <property type="entry name" value="Glyco_trans_4-like_N"/>
</dbReference>
<dbReference type="InterPro" id="IPR050194">
    <property type="entry name" value="Glycosyltransferase_grp1"/>
</dbReference>
<evidence type="ECO:0000259" key="1">
    <source>
        <dbReference type="Pfam" id="PF13439"/>
    </source>
</evidence>
<dbReference type="EMBL" id="MLJW01001007">
    <property type="protein sequence ID" value="OIQ80818.1"/>
    <property type="molecule type" value="Genomic_DNA"/>
</dbReference>
<dbReference type="PANTHER" id="PTHR45947:SF3">
    <property type="entry name" value="SULFOQUINOVOSYL TRANSFERASE SQD2"/>
    <property type="match status" value="1"/>
</dbReference>
<dbReference type="AlphaFoldDB" id="A0A1J5QC96"/>
<dbReference type="Pfam" id="PF13439">
    <property type="entry name" value="Glyco_transf_4"/>
    <property type="match status" value="1"/>
</dbReference>
<comment type="caution">
    <text evidence="2">The sequence shown here is derived from an EMBL/GenBank/DDBJ whole genome shotgun (WGS) entry which is preliminary data.</text>
</comment>
<keyword evidence="2" id="KW-0808">Transferase</keyword>
<dbReference type="PANTHER" id="PTHR45947">
    <property type="entry name" value="SULFOQUINOVOSYL TRANSFERASE SQD2"/>
    <property type="match status" value="1"/>
</dbReference>
<organism evidence="2">
    <name type="scientific">mine drainage metagenome</name>
    <dbReference type="NCBI Taxonomy" id="410659"/>
    <lineage>
        <taxon>unclassified sequences</taxon>
        <taxon>metagenomes</taxon>
        <taxon>ecological metagenomes</taxon>
    </lineage>
</organism>
<dbReference type="CDD" id="cd03801">
    <property type="entry name" value="GT4_PimA-like"/>
    <property type="match status" value="1"/>
</dbReference>
<dbReference type="Pfam" id="PF13692">
    <property type="entry name" value="Glyco_trans_1_4"/>
    <property type="match status" value="1"/>
</dbReference>
<accession>A0A1J5QC96</accession>